<dbReference type="Pfam" id="PF00919">
    <property type="entry name" value="UPF0004"/>
    <property type="match status" value="1"/>
</dbReference>
<dbReference type="Pfam" id="PF04055">
    <property type="entry name" value="Radical_SAM"/>
    <property type="match status" value="1"/>
</dbReference>
<dbReference type="SFLD" id="SFLDG01082">
    <property type="entry name" value="B12-binding_domain_containing"/>
    <property type="match status" value="1"/>
</dbReference>
<dbReference type="PROSITE" id="PS51449">
    <property type="entry name" value="MTTASE_N"/>
    <property type="match status" value="1"/>
</dbReference>
<dbReference type="GO" id="GO:0046872">
    <property type="term" value="F:metal ion binding"/>
    <property type="evidence" value="ECO:0007669"/>
    <property type="project" value="UniProtKB-KW"/>
</dbReference>
<dbReference type="PATRIC" id="fig|1219045.3.peg.1805"/>
<comment type="cofactor">
    <cofactor evidence="1">
        <name>[4Fe-4S] cluster</name>
        <dbReference type="ChEBI" id="CHEBI:49883"/>
    </cofactor>
</comment>
<dbReference type="SUPFAM" id="SSF102114">
    <property type="entry name" value="Radical SAM enzymes"/>
    <property type="match status" value="1"/>
</dbReference>
<sequence>MSGPQIITLGCRLNIAESEAIREMASDQDDLIVVNSCAVTAEAVRQTRQAIRRARRERPDARIMVTGCAAQTEPQTFAAMAEVDAVIGNREKMEAHHYPSSRRAAGESTAARGLGDETPAFAGVTDGATGVTEDVAGAVHGPVGVANGLEVTDKVQVSDIMAVRETAPHMASAFAEHARAFLEVQNGCDHRCTFCIIPYGRGNSRSVPAGAVIEKARELMDAGYREIVLTGVDVTSYGPDLPGSPSLGLLVERILKAVPDLPRLRLSSLDSVEIDERLFDLLAHEPRMMPHLHLSLQAGDDMILKRMKRRHGRADAIRIVERLKAARPDISIGADIIAGFPTEDEAMFENSLKLVEQCDIVHGHIFPYSPRQGTPAARMPQVERSRVKARAARLRAACEVQRQTWLRGLIGSVQSVLVERNGMTGHAENFAPVRFAAPQSPSSITRARITALENGVLIAQEAVDD</sequence>
<accession>A0A086PAZ4</accession>
<dbReference type="InterPro" id="IPR007197">
    <property type="entry name" value="rSAM"/>
</dbReference>
<dbReference type="NCBIfam" id="TIGR00089">
    <property type="entry name" value="MiaB/RimO family radical SAM methylthiotransferase"/>
    <property type="match status" value="1"/>
</dbReference>
<dbReference type="AlphaFoldDB" id="A0A086PAZ4"/>
<feature type="domain" description="Radical SAM core" evidence="9">
    <location>
        <begin position="174"/>
        <end position="407"/>
    </location>
</feature>
<dbReference type="InterPro" id="IPR006638">
    <property type="entry name" value="Elp3/MiaA/NifB-like_rSAM"/>
</dbReference>
<evidence type="ECO:0000256" key="1">
    <source>
        <dbReference type="ARBA" id="ARBA00001966"/>
    </source>
</evidence>
<dbReference type="Gene3D" id="3.40.50.12160">
    <property type="entry name" value="Methylthiotransferase, N-terminal domain"/>
    <property type="match status" value="1"/>
</dbReference>
<proteinExistence type="predicted"/>
<gene>
    <name evidence="10" type="ORF">BV98_001766</name>
</gene>
<keyword evidence="6" id="KW-0408">Iron</keyword>
<dbReference type="InterPro" id="IPR038135">
    <property type="entry name" value="Methylthiotransferase_N_sf"/>
</dbReference>
<reference evidence="10" key="1">
    <citation type="submission" date="2014-08" db="EMBL/GenBank/DDBJ databases">
        <title>Draft genome sequences of Sphingobium herbicidovorans.</title>
        <authorList>
            <person name="Gan H.M."/>
            <person name="Gan H.Y."/>
            <person name="Savka M.A."/>
        </authorList>
    </citation>
    <scope>NUCLEOTIDE SEQUENCE [LARGE SCALE GENOMIC DNA]</scope>
    <source>
        <strain evidence="10">NBRC 16415</strain>
    </source>
</reference>
<dbReference type="EMBL" id="JFZA02000012">
    <property type="protein sequence ID" value="KFG90562.1"/>
    <property type="molecule type" value="Genomic_DNA"/>
</dbReference>
<dbReference type="CDD" id="cd01335">
    <property type="entry name" value="Radical_SAM"/>
    <property type="match status" value="1"/>
</dbReference>
<dbReference type="Gene3D" id="3.80.30.20">
    <property type="entry name" value="tm_1862 like domain"/>
    <property type="match status" value="1"/>
</dbReference>
<evidence type="ECO:0000256" key="3">
    <source>
        <dbReference type="ARBA" id="ARBA00022679"/>
    </source>
</evidence>
<keyword evidence="11" id="KW-1185">Reference proteome</keyword>
<evidence type="ECO:0000256" key="6">
    <source>
        <dbReference type="ARBA" id="ARBA00023004"/>
    </source>
</evidence>
<dbReference type="GO" id="GO:0035598">
    <property type="term" value="F:tRNA (N(6)-L-threonylcarbamoyladenosine(37)-C(2))-methylthiotransferase activity"/>
    <property type="evidence" value="ECO:0007669"/>
    <property type="project" value="TreeGrafter"/>
</dbReference>
<dbReference type="InterPro" id="IPR023404">
    <property type="entry name" value="rSAM_horseshoe"/>
</dbReference>
<dbReference type="OrthoDB" id="9805215at2"/>
<dbReference type="eggNOG" id="COG0621">
    <property type="taxonomic scope" value="Bacteria"/>
</dbReference>
<dbReference type="SMART" id="SM00729">
    <property type="entry name" value="Elp3"/>
    <property type="match status" value="1"/>
</dbReference>
<dbReference type="InterPro" id="IPR005839">
    <property type="entry name" value="Methylthiotransferase"/>
</dbReference>
<dbReference type="PROSITE" id="PS01278">
    <property type="entry name" value="MTTASE_RADICAL"/>
    <property type="match status" value="1"/>
</dbReference>
<comment type="caution">
    <text evidence="10">The sequence shown here is derived from an EMBL/GenBank/DDBJ whole genome shotgun (WGS) entry which is preliminary data.</text>
</comment>
<organism evidence="10 11">
    <name type="scientific">Sphingobium herbicidovorans (strain ATCC 700291 / DSM 11019 / CCUG 56400 / KCTC 2939 / LMG 18315 / NBRC 16415 / MH)</name>
    <name type="common">Sphingomonas herbicidovorans</name>
    <dbReference type="NCBI Taxonomy" id="1219045"/>
    <lineage>
        <taxon>Bacteria</taxon>
        <taxon>Pseudomonadati</taxon>
        <taxon>Pseudomonadota</taxon>
        <taxon>Alphaproteobacteria</taxon>
        <taxon>Sphingomonadales</taxon>
        <taxon>Sphingomonadaceae</taxon>
        <taxon>Sphingobium</taxon>
    </lineage>
</organism>
<keyword evidence="3" id="KW-0808">Transferase</keyword>
<evidence type="ECO:0000256" key="2">
    <source>
        <dbReference type="ARBA" id="ARBA00022485"/>
    </source>
</evidence>
<keyword evidence="5" id="KW-0479">Metal-binding</keyword>
<dbReference type="PANTHER" id="PTHR11918:SF45">
    <property type="entry name" value="THREONYLCARBAMOYLADENOSINE TRNA METHYLTHIOTRANSFERASE"/>
    <property type="match status" value="1"/>
</dbReference>
<dbReference type="InterPro" id="IPR020612">
    <property type="entry name" value="Methylthiotransferase_CS"/>
</dbReference>
<dbReference type="InterPro" id="IPR058240">
    <property type="entry name" value="rSAM_sf"/>
</dbReference>
<dbReference type="InterPro" id="IPR013848">
    <property type="entry name" value="Methylthiotransferase_N"/>
</dbReference>
<evidence type="ECO:0000256" key="5">
    <source>
        <dbReference type="ARBA" id="ARBA00022723"/>
    </source>
</evidence>
<evidence type="ECO:0000259" key="9">
    <source>
        <dbReference type="PROSITE" id="PS51918"/>
    </source>
</evidence>
<dbReference type="GO" id="GO:0051539">
    <property type="term" value="F:4 iron, 4 sulfur cluster binding"/>
    <property type="evidence" value="ECO:0007669"/>
    <property type="project" value="UniProtKB-KW"/>
</dbReference>
<evidence type="ECO:0000313" key="10">
    <source>
        <dbReference type="EMBL" id="KFG90562.1"/>
    </source>
</evidence>
<keyword evidence="2" id="KW-0004">4Fe-4S</keyword>
<dbReference type="Proteomes" id="UP000024284">
    <property type="component" value="Unassembled WGS sequence"/>
</dbReference>
<dbReference type="PROSITE" id="PS51918">
    <property type="entry name" value="RADICAL_SAM"/>
    <property type="match status" value="1"/>
</dbReference>
<dbReference type="PANTHER" id="PTHR11918">
    <property type="entry name" value="RADICAL SAM PROTEINS"/>
    <property type="match status" value="1"/>
</dbReference>
<dbReference type="STRING" id="76947.GCA_002080435_01220"/>
<evidence type="ECO:0000256" key="4">
    <source>
        <dbReference type="ARBA" id="ARBA00022691"/>
    </source>
</evidence>
<dbReference type="InterPro" id="IPR006467">
    <property type="entry name" value="MiaB-like_bact"/>
</dbReference>
<name>A0A086PAZ4_SPHHM</name>
<feature type="domain" description="MTTase N-terminal" evidence="8">
    <location>
        <begin position="2"/>
        <end position="107"/>
    </location>
</feature>
<evidence type="ECO:0000313" key="11">
    <source>
        <dbReference type="Proteomes" id="UP000024284"/>
    </source>
</evidence>
<dbReference type="SFLD" id="SFLDS00029">
    <property type="entry name" value="Radical_SAM"/>
    <property type="match status" value="1"/>
</dbReference>
<evidence type="ECO:0000256" key="7">
    <source>
        <dbReference type="ARBA" id="ARBA00023014"/>
    </source>
</evidence>
<dbReference type="NCBIfam" id="TIGR01579">
    <property type="entry name" value="MiaB-like-C"/>
    <property type="match status" value="1"/>
</dbReference>
<dbReference type="RefSeq" id="WP_037464787.1">
    <property type="nucleotide sequence ID" value="NZ_BCZD01000002.1"/>
</dbReference>
<evidence type="ECO:0000259" key="8">
    <source>
        <dbReference type="PROSITE" id="PS51449"/>
    </source>
</evidence>
<keyword evidence="7" id="KW-0411">Iron-sulfur</keyword>
<protein>
    <submittedName>
        <fullName evidence="10">2-methylthioadenine synthase</fullName>
    </submittedName>
</protein>
<keyword evidence="4" id="KW-0949">S-adenosyl-L-methionine</keyword>